<proteinExistence type="predicted"/>
<feature type="compositionally biased region" description="Basic and acidic residues" evidence="1">
    <location>
        <begin position="166"/>
        <end position="177"/>
    </location>
</feature>
<feature type="region of interest" description="Disordered" evidence="1">
    <location>
        <begin position="270"/>
        <end position="301"/>
    </location>
</feature>
<feature type="region of interest" description="Disordered" evidence="1">
    <location>
        <begin position="166"/>
        <end position="198"/>
    </location>
</feature>
<dbReference type="Proteomes" id="UP000188268">
    <property type="component" value="Unassembled WGS sequence"/>
</dbReference>
<dbReference type="PANTHER" id="PTHR33621">
    <property type="entry name" value="ASPARTIC/GLUTAMIC ACID-RICH PROTEIN"/>
    <property type="match status" value="1"/>
</dbReference>
<organism evidence="2 3">
    <name type="scientific">Corchorus capsularis</name>
    <name type="common">Jute</name>
    <dbReference type="NCBI Taxonomy" id="210143"/>
    <lineage>
        <taxon>Eukaryota</taxon>
        <taxon>Viridiplantae</taxon>
        <taxon>Streptophyta</taxon>
        <taxon>Embryophyta</taxon>
        <taxon>Tracheophyta</taxon>
        <taxon>Spermatophyta</taxon>
        <taxon>Magnoliopsida</taxon>
        <taxon>eudicotyledons</taxon>
        <taxon>Gunneridae</taxon>
        <taxon>Pentapetalae</taxon>
        <taxon>rosids</taxon>
        <taxon>malvids</taxon>
        <taxon>Malvales</taxon>
        <taxon>Malvaceae</taxon>
        <taxon>Grewioideae</taxon>
        <taxon>Apeibeae</taxon>
        <taxon>Corchorus</taxon>
    </lineage>
</organism>
<keyword evidence="3" id="KW-1185">Reference proteome</keyword>
<dbReference type="OrthoDB" id="1916794at2759"/>
<evidence type="ECO:0000313" key="3">
    <source>
        <dbReference type="Proteomes" id="UP000188268"/>
    </source>
</evidence>
<accession>A0A1R3H8H7</accession>
<comment type="caution">
    <text evidence="2">The sequence shown here is derived from an EMBL/GenBank/DDBJ whole genome shotgun (WGS) entry which is preliminary data.</text>
</comment>
<feature type="non-terminal residue" evidence="2">
    <location>
        <position position="341"/>
    </location>
</feature>
<feature type="region of interest" description="Disordered" evidence="1">
    <location>
        <begin position="45"/>
        <end position="103"/>
    </location>
</feature>
<evidence type="ECO:0000313" key="2">
    <source>
        <dbReference type="EMBL" id="OMO66652.1"/>
    </source>
</evidence>
<dbReference type="STRING" id="210143.A0A1R3H8H7"/>
<dbReference type="AlphaFoldDB" id="A0A1R3H8H7"/>
<sequence>MDFHSLTRKELQTLCKQNKILANITNVAMADALKALETVEGLDEMMNQSQSPEKTINNSSKDILSTATRASTRRKTTKEEPQSTQPTTRTRRMTKRTVELDEENRNVNVPETPVMAATSTTTRRRVAVGSTRRKVEAQKEEGAVSEAPLARNLSAFLEDENDLKDDTLENSESHDNGDNEGTVASEADSQKSSNFEGLSDLDAKDASHEETNKSDAYLAKSETKLAYMPDGTIDPKVNRNCLIASTNDVALSGDTNEIDNSEEEGLVVENNGVSHANETKSTEEEGLVAENNGVSHANETKSTEVLVAEACKDMSAEFVEPIEVESGDDKEPEDEESDEGK</sequence>
<dbReference type="Gramene" id="OMO66652">
    <property type="protein sequence ID" value="OMO66652"/>
    <property type="gene ID" value="CCACVL1_21038"/>
</dbReference>
<evidence type="ECO:0000256" key="1">
    <source>
        <dbReference type="SAM" id="MobiDB-lite"/>
    </source>
</evidence>
<protein>
    <submittedName>
        <fullName evidence="2">Uncharacterized protein</fullName>
    </submittedName>
</protein>
<gene>
    <name evidence="2" type="ORF">CCACVL1_21038</name>
</gene>
<feature type="region of interest" description="Disordered" evidence="1">
    <location>
        <begin position="318"/>
        <end position="341"/>
    </location>
</feature>
<feature type="compositionally biased region" description="Polar residues" evidence="1">
    <location>
        <begin position="46"/>
        <end position="63"/>
    </location>
</feature>
<dbReference type="EMBL" id="AWWV01012506">
    <property type="protein sequence ID" value="OMO66652.1"/>
    <property type="molecule type" value="Genomic_DNA"/>
</dbReference>
<feature type="region of interest" description="Disordered" evidence="1">
    <location>
        <begin position="119"/>
        <end position="146"/>
    </location>
</feature>
<feature type="compositionally biased region" description="Acidic residues" evidence="1">
    <location>
        <begin position="320"/>
        <end position="341"/>
    </location>
</feature>
<dbReference type="PANTHER" id="PTHR33621:SF2">
    <property type="entry name" value="RIBOSOMAL L1 DOMAIN-CONTAINING PROTEIN"/>
    <property type="match status" value="1"/>
</dbReference>
<reference evidence="2 3" key="1">
    <citation type="submission" date="2013-09" db="EMBL/GenBank/DDBJ databases">
        <title>Corchorus capsularis genome sequencing.</title>
        <authorList>
            <person name="Alam M."/>
            <person name="Haque M.S."/>
            <person name="Islam M.S."/>
            <person name="Emdad E.M."/>
            <person name="Islam M.M."/>
            <person name="Ahmed B."/>
            <person name="Halim A."/>
            <person name="Hossen Q.M.M."/>
            <person name="Hossain M.Z."/>
            <person name="Ahmed R."/>
            <person name="Khan M.M."/>
            <person name="Islam R."/>
            <person name="Rashid M.M."/>
            <person name="Khan S.A."/>
            <person name="Rahman M.S."/>
            <person name="Alam M."/>
        </authorList>
    </citation>
    <scope>NUCLEOTIDE SEQUENCE [LARGE SCALE GENOMIC DNA]</scope>
    <source>
        <strain evidence="3">cv. CVL-1</strain>
        <tissue evidence="2">Whole seedling</tissue>
    </source>
</reference>
<name>A0A1R3H8H7_COCAP</name>
<feature type="compositionally biased region" description="Basic and acidic residues" evidence="1">
    <location>
        <begin position="133"/>
        <end position="142"/>
    </location>
</feature>